<dbReference type="AlphaFoldDB" id="A0AAE4AR15"/>
<dbReference type="Proteomes" id="UP001229244">
    <property type="component" value="Unassembled WGS sequence"/>
</dbReference>
<reference evidence="4" key="1">
    <citation type="submission" date="2023-07" db="EMBL/GenBank/DDBJ databases">
        <title>Genomic Encyclopedia of Type Strains, Phase IV (KMG-IV): sequencing the most valuable type-strain genomes for metagenomic binning, comparative biology and taxonomic classification.</title>
        <authorList>
            <person name="Goeker M."/>
        </authorList>
    </citation>
    <scope>NUCLEOTIDE SEQUENCE</scope>
    <source>
        <strain evidence="4">DSM 21202</strain>
    </source>
</reference>
<comment type="caution">
    <text evidence="4">The sequence shown here is derived from an EMBL/GenBank/DDBJ whole genome shotgun (WGS) entry which is preliminary data.</text>
</comment>
<keyword evidence="2" id="KW-1133">Transmembrane helix</keyword>
<organism evidence="4 5">
    <name type="scientific">Amorphus orientalis</name>
    <dbReference type="NCBI Taxonomy" id="649198"/>
    <lineage>
        <taxon>Bacteria</taxon>
        <taxon>Pseudomonadati</taxon>
        <taxon>Pseudomonadota</taxon>
        <taxon>Alphaproteobacteria</taxon>
        <taxon>Hyphomicrobiales</taxon>
        <taxon>Amorphaceae</taxon>
        <taxon>Amorphus</taxon>
    </lineage>
</organism>
<dbReference type="RefSeq" id="WP_306883504.1">
    <property type="nucleotide sequence ID" value="NZ_JAUSUL010000001.1"/>
</dbReference>
<keyword evidence="5" id="KW-1185">Reference proteome</keyword>
<feature type="transmembrane region" description="Helical" evidence="2">
    <location>
        <begin position="56"/>
        <end position="74"/>
    </location>
</feature>
<dbReference type="EMBL" id="JAUSUL010000001">
    <property type="protein sequence ID" value="MDQ0313707.1"/>
    <property type="molecule type" value="Genomic_DNA"/>
</dbReference>
<sequence>MASFETAFNADKFNASPKHRAIYRRYEIAYTSLDLIAGLGFLVGSILFFWKATETAAIWLFTMASLFFFLRPLARVSRELELARLPVPEDDPAKQPGAEDTGSARSGASAAGSG</sequence>
<feature type="region of interest" description="Disordered" evidence="1">
    <location>
        <begin position="87"/>
        <end position="114"/>
    </location>
</feature>
<feature type="compositionally biased region" description="Low complexity" evidence="1">
    <location>
        <begin position="103"/>
        <end position="114"/>
    </location>
</feature>
<evidence type="ECO:0000313" key="5">
    <source>
        <dbReference type="Proteomes" id="UP001229244"/>
    </source>
</evidence>
<gene>
    <name evidence="4" type="ORF">J2S73_000144</name>
</gene>
<name>A0AAE4AR15_9HYPH</name>
<feature type="domain" description="YrhK" evidence="3">
    <location>
        <begin position="24"/>
        <end position="79"/>
    </location>
</feature>
<evidence type="ECO:0000313" key="4">
    <source>
        <dbReference type="EMBL" id="MDQ0313707.1"/>
    </source>
</evidence>
<keyword evidence="2" id="KW-0472">Membrane</keyword>
<evidence type="ECO:0000256" key="2">
    <source>
        <dbReference type="SAM" id="Phobius"/>
    </source>
</evidence>
<keyword evidence="2" id="KW-0812">Transmembrane</keyword>
<evidence type="ECO:0000259" key="3">
    <source>
        <dbReference type="Pfam" id="PF14145"/>
    </source>
</evidence>
<protein>
    <recommendedName>
        <fullName evidence="3">YrhK domain-containing protein</fullName>
    </recommendedName>
</protein>
<dbReference type="InterPro" id="IPR025424">
    <property type="entry name" value="YrhK_domain"/>
</dbReference>
<evidence type="ECO:0000256" key="1">
    <source>
        <dbReference type="SAM" id="MobiDB-lite"/>
    </source>
</evidence>
<proteinExistence type="predicted"/>
<dbReference type="Pfam" id="PF14145">
    <property type="entry name" value="YrhK"/>
    <property type="match status" value="1"/>
</dbReference>
<accession>A0AAE4AR15</accession>
<feature type="transmembrane region" description="Helical" evidence="2">
    <location>
        <begin position="28"/>
        <end position="50"/>
    </location>
</feature>